<keyword evidence="10" id="KW-1185">Reference proteome</keyword>
<protein>
    <recommendedName>
        <fullName evidence="8">WRKY domain-containing protein</fullName>
    </recommendedName>
</protein>
<keyword evidence="3" id="KW-0805">Transcription regulation</keyword>
<keyword evidence="5" id="KW-0804">Transcription</keyword>
<evidence type="ECO:0000256" key="2">
    <source>
        <dbReference type="ARBA" id="ARBA00022737"/>
    </source>
</evidence>
<dbReference type="InterPro" id="IPR003657">
    <property type="entry name" value="WRKY_dom"/>
</dbReference>
<keyword evidence="6" id="KW-0539">Nucleus</keyword>
<evidence type="ECO:0000313" key="10">
    <source>
        <dbReference type="Proteomes" id="UP000734854"/>
    </source>
</evidence>
<comment type="caution">
    <text evidence="9">The sequence shown here is derived from an EMBL/GenBank/DDBJ whole genome shotgun (WGS) entry which is preliminary data.</text>
</comment>
<evidence type="ECO:0000313" key="9">
    <source>
        <dbReference type="EMBL" id="KAG6485218.1"/>
    </source>
</evidence>
<dbReference type="FunFam" id="2.20.25.80:FF:000001">
    <property type="entry name" value="WRKY transcription factor 33"/>
    <property type="match status" value="1"/>
</dbReference>
<dbReference type="PROSITE" id="PS50811">
    <property type="entry name" value="WRKY"/>
    <property type="match status" value="2"/>
</dbReference>
<keyword evidence="2" id="KW-0677">Repeat</keyword>
<evidence type="ECO:0000256" key="6">
    <source>
        <dbReference type="ARBA" id="ARBA00023242"/>
    </source>
</evidence>
<evidence type="ECO:0000256" key="1">
    <source>
        <dbReference type="ARBA" id="ARBA00004123"/>
    </source>
</evidence>
<organism evidence="9 10">
    <name type="scientific">Zingiber officinale</name>
    <name type="common">Ginger</name>
    <name type="synonym">Amomum zingiber</name>
    <dbReference type="NCBI Taxonomy" id="94328"/>
    <lineage>
        <taxon>Eukaryota</taxon>
        <taxon>Viridiplantae</taxon>
        <taxon>Streptophyta</taxon>
        <taxon>Embryophyta</taxon>
        <taxon>Tracheophyta</taxon>
        <taxon>Spermatophyta</taxon>
        <taxon>Magnoliopsida</taxon>
        <taxon>Liliopsida</taxon>
        <taxon>Zingiberales</taxon>
        <taxon>Zingiberaceae</taxon>
        <taxon>Zingiber</taxon>
    </lineage>
</organism>
<dbReference type="AlphaFoldDB" id="A0A8J5FHT6"/>
<evidence type="ECO:0000256" key="5">
    <source>
        <dbReference type="ARBA" id="ARBA00023163"/>
    </source>
</evidence>
<dbReference type="InterPro" id="IPR044810">
    <property type="entry name" value="WRKY_plant"/>
</dbReference>
<dbReference type="GO" id="GO:0005634">
    <property type="term" value="C:nucleus"/>
    <property type="evidence" value="ECO:0007669"/>
    <property type="project" value="UniProtKB-SubCell"/>
</dbReference>
<reference evidence="9 10" key="1">
    <citation type="submission" date="2020-08" db="EMBL/GenBank/DDBJ databases">
        <title>Plant Genome Project.</title>
        <authorList>
            <person name="Zhang R.-G."/>
        </authorList>
    </citation>
    <scope>NUCLEOTIDE SEQUENCE [LARGE SCALE GENOMIC DNA]</scope>
    <source>
        <tissue evidence="9">Rhizome</tissue>
    </source>
</reference>
<keyword evidence="4" id="KW-0238">DNA-binding</keyword>
<dbReference type="GO" id="GO:0003700">
    <property type="term" value="F:DNA-binding transcription factor activity"/>
    <property type="evidence" value="ECO:0007669"/>
    <property type="project" value="InterPro"/>
</dbReference>
<dbReference type="PANTHER" id="PTHR31221">
    <property type="entry name" value="WRKY TRANSCRIPTION FACTOR PROTEIN 1-RELATED"/>
    <property type="match status" value="1"/>
</dbReference>
<dbReference type="OrthoDB" id="1923003at2759"/>
<dbReference type="PANTHER" id="PTHR31221:SF338">
    <property type="entry name" value="OS08G0499300 PROTEIN"/>
    <property type="match status" value="1"/>
</dbReference>
<sequence>MAGAEDKVGVINDWSFPNPSPRTFMSNFLSEDFGSRSFTDSFQGNENEGLPRALEVDSVDRVYEDYLSFEPNWSGAHNPNTHGNLAERMAANGFNVPKLNTARIPPANLSSSTDVRSPYLTIPPGLSPTSFLDSPVFLSNYMVQSSPTTGKLQFLLDNSTQPTLHIASETPNKSDDCIECASGFSFKPPFDTFYPSTKIVAPDVTQQQTLSDIGVCFELEKAKEIGTPETGTMNFQNEEFSFQAESKQAASANTSNQRTDSCIGSTNSGPFDDQQDGDTDLKEEFSSVGVPAPAEDGYNWRKYGQKQVKGSEFPRSYYKCTQPNCQVKKKVERSQEGQITEIIYKGSHNHPKPPPTRRTAVLSSHPFGGMQIDGPEQPDLQAGGSDSQPIWESTNIRNEAHDRQGDSLEFASPALLWAECRDYSTAVQHAPDEPHLSSDVVDVSSTISNDKDEGDQVTHGSASVCCEGEGDETDSKRMKLDTNAIEMNAASRAVREPRVVVQTTSEVDILDDGYRWRKYGQKVVKGNPNPRSYYKCTHPGCNVRKHVERAAHDLKSVITTYEGKHDHEVPATRNSGHGNSATSIAASYAAPQSHGTLPGADSAQASLTRYECPPLNAAFALSGAQQLRPTTSFTFGMVDSGLTMAGLGSMHTMSLPVLPAVHSYLGHHPALEGRFAKAEPKD</sequence>
<feature type="region of interest" description="Disordered" evidence="7">
    <location>
        <begin position="242"/>
        <end position="280"/>
    </location>
</feature>
<dbReference type="Proteomes" id="UP000734854">
    <property type="component" value="Unassembled WGS sequence"/>
</dbReference>
<feature type="domain" description="WRKY" evidence="8">
    <location>
        <begin position="295"/>
        <end position="353"/>
    </location>
</feature>
<proteinExistence type="predicted"/>
<gene>
    <name evidence="9" type="ORF">ZIOFF_053751</name>
</gene>
<name>A0A8J5FHT6_ZINOF</name>
<dbReference type="Pfam" id="PF03106">
    <property type="entry name" value="WRKY"/>
    <property type="match status" value="2"/>
</dbReference>
<comment type="subcellular location">
    <subcellularLocation>
        <location evidence="1">Nucleus</location>
    </subcellularLocation>
</comment>
<evidence type="ECO:0000259" key="8">
    <source>
        <dbReference type="PROSITE" id="PS50811"/>
    </source>
</evidence>
<dbReference type="GO" id="GO:0043565">
    <property type="term" value="F:sequence-specific DNA binding"/>
    <property type="evidence" value="ECO:0007669"/>
    <property type="project" value="InterPro"/>
</dbReference>
<evidence type="ECO:0000256" key="4">
    <source>
        <dbReference type="ARBA" id="ARBA00023125"/>
    </source>
</evidence>
<feature type="region of interest" description="Disordered" evidence="7">
    <location>
        <begin position="561"/>
        <end position="580"/>
    </location>
</feature>
<feature type="domain" description="WRKY" evidence="8">
    <location>
        <begin position="505"/>
        <end position="570"/>
    </location>
</feature>
<evidence type="ECO:0000256" key="3">
    <source>
        <dbReference type="ARBA" id="ARBA00023015"/>
    </source>
</evidence>
<feature type="region of interest" description="Disordered" evidence="7">
    <location>
        <begin position="448"/>
        <end position="475"/>
    </location>
</feature>
<accession>A0A8J5FHT6</accession>
<dbReference type="FunFam" id="2.20.25.80:FF:000006">
    <property type="entry name" value="WRKY transcription factor"/>
    <property type="match status" value="1"/>
</dbReference>
<dbReference type="EMBL" id="JACMSC010000015">
    <property type="protein sequence ID" value="KAG6485218.1"/>
    <property type="molecule type" value="Genomic_DNA"/>
</dbReference>
<dbReference type="SMART" id="SM00774">
    <property type="entry name" value="WRKY"/>
    <property type="match status" value="2"/>
</dbReference>
<feature type="compositionally biased region" description="Polar residues" evidence="7">
    <location>
        <begin position="242"/>
        <end position="269"/>
    </location>
</feature>
<evidence type="ECO:0000256" key="7">
    <source>
        <dbReference type="SAM" id="MobiDB-lite"/>
    </source>
</evidence>